<dbReference type="PANTHER" id="PTHR24243:SF208">
    <property type="entry name" value="PYROKININ-1 RECEPTOR"/>
    <property type="match status" value="1"/>
</dbReference>
<feature type="region of interest" description="Disordered" evidence="9">
    <location>
        <begin position="638"/>
        <end position="663"/>
    </location>
</feature>
<dbReference type="PRINTS" id="PR00237">
    <property type="entry name" value="GPCRRHODOPSN"/>
</dbReference>
<feature type="transmembrane region" description="Helical" evidence="10">
    <location>
        <begin position="64"/>
        <end position="88"/>
    </location>
</feature>
<dbReference type="PROSITE" id="PS50262">
    <property type="entry name" value="G_PROTEIN_RECEP_F1_2"/>
    <property type="match status" value="1"/>
</dbReference>
<evidence type="ECO:0000313" key="12">
    <source>
        <dbReference type="EMBL" id="KAK3754743.1"/>
    </source>
</evidence>
<keyword evidence="5 10" id="KW-0472">Membrane</keyword>
<keyword evidence="4 8" id="KW-0297">G-protein coupled receptor</keyword>
<evidence type="ECO:0000256" key="5">
    <source>
        <dbReference type="ARBA" id="ARBA00023136"/>
    </source>
</evidence>
<feature type="transmembrane region" description="Helical" evidence="10">
    <location>
        <begin position="100"/>
        <end position="118"/>
    </location>
</feature>
<proteinExistence type="inferred from homology"/>
<keyword evidence="2 8" id="KW-0812">Transmembrane</keyword>
<accession>A0AAE0YSI5</accession>
<keyword evidence="6 8" id="KW-0675">Receptor</keyword>
<dbReference type="GO" id="GO:0004930">
    <property type="term" value="F:G protein-coupled receptor activity"/>
    <property type="evidence" value="ECO:0007669"/>
    <property type="project" value="UniProtKB-KW"/>
</dbReference>
<evidence type="ECO:0000256" key="3">
    <source>
        <dbReference type="ARBA" id="ARBA00022989"/>
    </source>
</evidence>
<feature type="region of interest" description="Disordered" evidence="9">
    <location>
        <begin position="492"/>
        <end position="511"/>
    </location>
</feature>
<gene>
    <name evidence="12" type="ORF">RRG08_019903</name>
</gene>
<dbReference type="Pfam" id="PF00001">
    <property type="entry name" value="7tm_1"/>
    <property type="match status" value="1"/>
</dbReference>
<evidence type="ECO:0000256" key="8">
    <source>
        <dbReference type="RuleBase" id="RU000688"/>
    </source>
</evidence>
<feature type="transmembrane region" description="Helical" evidence="10">
    <location>
        <begin position="180"/>
        <end position="200"/>
    </location>
</feature>
<sequence>MITDQNVGALLVHSPDQSSRVLVQADYRSDFVESRHVNTADDTMNDTAVTAILRDMNRSMFVTLAPAVAFLVLLMTIGIMGNLAICYIFGFKLGANTQNFLLLSIGVFDLLSCTLGIPAEIIDMRHYFLFESVELCKIMRFCTSFPTLGSIQVLLVIAADRYRKVCRPLYGQIELKHARLALVAIVIISFVFSVPPLYLYGHRTFPTQVPGLMGQECSIVDKHAGGRFPMVYQGTLAGCFLISTIALSIIYLKIWMETKRHRKYMKEHTLPGQDNSSSSSENGSIHTAGDTRISMCSRKSALCKKISNFGPLGRARRRSGGNEVAGGQARFNSSPDLPNSLFLTTTPFLSQAEQNLSTNSLSTNVAQTTNRNSSLPVVWLKRESADVTEVQHDIHAGAHELLAFTEDSPLMERVSGSVATACSSHDDIQIVEDNKIFGGALPGREPKTRRRLSLPDDRFETAASGPFEVREQRKCLSENLDNSFSRKAFSVVSKTAHTRQTTDSNTPPKGEADVTFRVEIMNSCNAEDNSSGEEEVLNEDRVSFISERLSNRDSKTFSSVRYGRLNKSQSQYELSPSDSNSSLGSQLSTPSLQNRSLEKKLLSPRPRGKLGRMVVSKNMRRIQSNPLFLQTSENNVYQSGSVQSGNTEPFQGRSRSQSDPPARLYNSRFDQSQLFSALSKSKSKSSQSLAVSRVKKAFRATRTTVIACAITTAFVLSYLPHLSLTILRSVWIAFEHQLEGAPLVLYNIFLRSYFVNTAINIFVYGTMNREFREEASKIWIQFKLACSRRKPHT</sequence>
<evidence type="ECO:0000256" key="2">
    <source>
        <dbReference type="ARBA" id="ARBA00022692"/>
    </source>
</evidence>
<evidence type="ECO:0000256" key="6">
    <source>
        <dbReference type="ARBA" id="ARBA00023170"/>
    </source>
</evidence>
<feature type="region of interest" description="Disordered" evidence="9">
    <location>
        <begin position="568"/>
        <end position="616"/>
    </location>
</feature>
<feature type="transmembrane region" description="Helical" evidence="10">
    <location>
        <begin position="703"/>
        <end position="723"/>
    </location>
</feature>
<dbReference type="SUPFAM" id="SSF81321">
    <property type="entry name" value="Family A G protein-coupled receptor-like"/>
    <property type="match status" value="1"/>
</dbReference>
<feature type="transmembrane region" description="Helical" evidence="10">
    <location>
        <begin position="138"/>
        <end position="159"/>
    </location>
</feature>
<comment type="similarity">
    <text evidence="8">Belongs to the G-protein coupled receptor 1 family.</text>
</comment>
<protein>
    <recommendedName>
        <fullName evidence="11">G-protein coupled receptors family 1 profile domain-containing protein</fullName>
    </recommendedName>
</protein>
<reference evidence="12" key="1">
    <citation type="journal article" date="2023" name="G3 (Bethesda)">
        <title>A reference genome for the long-term kleptoplast-retaining sea slug Elysia crispata morphotype clarki.</title>
        <authorList>
            <person name="Eastman K.E."/>
            <person name="Pendleton A.L."/>
            <person name="Shaikh M.A."/>
            <person name="Suttiyut T."/>
            <person name="Ogas R."/>
            <person name="Tomko P."/>
            <person name="Gavelis G."/>
            <person name="Widhalm J.R."/>
            <person name="Wisecaver J.H."/>
        </authorList>
    </citation>
    <scope>NUCLEOTIDE SEQUENCE</scope>
    <source>
        <strain evidence="12">ECLA1</strain>
    </source>
</reference>
<feature type="compositionally biased region" description="Low complexity" evidence="9">
    <location>
        <begin position="574"/>
        <end position="592"/>
    </location>
</feature>
<keyword evidence="3 10" id="KW-1133">Transmembrane helix</keyword>
<evidence type="ECO:0000256" key="4">
    <source>
        <dbReference type="ARBA" id="ARBA00023040"/>
    </source>
</evidence>
<evidence type="ECO:0000256" key="1">
    <source>
        <dbReference type="ARBA" id="ARBA00004141"/>
    </source>
</evidence>
<feature type="transmembrane region" description="Helical" evidence="10">
    <location>
        <begin position="235"/>
        <end position="256"/>
    </location>
</feature>
<dbReference type="GO" id="GO:0016020">
    <property type="term" value="C:membrane"/>
    <property type="evidence" value="ECO:0007669"/>
    <property type="project" value="UniProtKB-SubCell"/>
</dbReference>
<feature type="compositionally biased region" description="Polar residues" evidence="9">
    <location>
        <begin position="638"/>
        <end position="659"/>
    </location>
</feature>
<evidence type="ECO:0000256" key="9">
    <source>
        <dbReference type="SAM" id="MobiDB-lite"/>
    </source>
</evidence>
<dbReference type="PROSITE" id="PS00237">
    <property type="entry name" value="G_PROTEIN_RECEP_F1_1"/>
    <property type="match status" value="1"/>
</dbReference>
<evidence type="ECO:0000259" key="11">
    <source>
        <dbReference type="PROSITE" id="PS50262"/>
    </source>
</evidence>
<evidence type="ECO:0000313" key="13">
    <source>
        <dbReference type="Proteomes" id="UP001283361"/>
    </source>
</evidence>
<comment type="subcellular location">
    <subcellularLocation>
        <location evidence="1">Membrane</location>
        <topology evidence="1">Multi-pass membrane protein</topology>
    </subcellularLocation>
</comment>
<dbReference type="EMBL" id="JAWDGP010005643">
    <property type="protein sequence ID" value="KAK3754743.1"/>
    <property type="molecule type" value="Genomic_DNA"/>
</dbReference>
<dbReference type="CDD" id="cd00637">
    <property type="entry name" value="7tm_classA_rhodopsin-like"/>
    <property type="match status" value="1"/>
</dbReference>
<feature type="domain" description="G-protein coupled receptors family 1 profile" evidence="11">
    <location>
        <begin position="81"/>
        <end position="281"/>
    </location>
</feature>
<dbReference type="Gene3D" id="1.20.1070.10">
    <property type="entry name" value="Rhodopsin 7-helix transmembrane proteins"/>
    <property type="match status" value="2"/>
</dbReference>
<dbReference type="InterPro" id="IPR000276">
    <property type="entry name" value="GPCR_Rhodpsn"/>
</dbReference>
<name>A0AAE0YSI5_9GAST</name>
<keyword evidence="7 8" id="KW-0807">Transducer</keyword>
<organism evidence="12 13">
    <name type="scientific">Elysia crispata</name>
    <name type="common">lettuce slug</name>
    <dbReference type="NCBI Taxonomy" id="231223"/>
    <lineage>
        <taxon>Eukaryota</taxon>
        <taxon>Metazoa</taxon>
        <taxon>Spiralia</taxon>
        <taxon>Lophotrochozoa</taxon>
        <taxon>Mollusca</taxon>
        <taxon>Gastropoda</taxon>
        <taxon>Heterobranchia</taxon>
        <taxon>Euthyneura</taxon>
        <taxon>Panpulmonata</taxon>
        <taxon>Sacoglossa</taxon>
        <taxon>Placobranchoidea</taxon>
        <taxon>Plakobranchidae</taxon>
        <taxon>Elysia</taxon>
    </lineage>
</organism>
<comment type="caution">
    <text evidence="12">The sequence shown here is derived from an EMBL/GenBank/DDBJ whole genome shotgun (WGS) entry which is preliminary data.</text>
</comment>
<feature type="compositionally biased region" description="Polar residues" evidence="9">
    <location>
        <begin position="492"/>
        <end position="507"/>
    </location>
</feature>
<dbReference type="InterPro" id="IPR017452">
    <property type="entry name" value="GPCR_Rhodpsn_7TM"/>
</dbReference>
<evidence type="ECO:0000256" key="7">
    <source>
        <dbReference type="ARBA" id="ARBA00023224"/>
    </source>
</evidence>
<keyword evidence="13" id="KW-1185">Reference proteome</keyword>
<feature type="transmembrane region" description="Helical" evidence="10">
    <location>
        <begin position="743"/>
        <end position="763"/>
    </location>
</feature>
<dbReference type="AlphaFoldDB" id="A0AAE0YSI5"/>
<evidence type="ECO:0000256" key="10">
    <source>
        <dbReference type="SAM" id="Phobius"/>
    </source>
</evidence>
<dbReference type="PANTHER" id="PTHR24243">
    <property type="entry name" value="G-PROTEIN COUPLED RECEPTOR"/>
    <property type="match status" value="1"/>
</dbReference>
<dbReference type="Proteomes" id="UP001283361">
    <property type="component" value="Unassembled WGS sequence"/>
</dbReference>
<feature type="region of interest" description="Disordered" evidence="9">
    <location>
        <begin position="269"/>
        <end position="290"/>
    </location>
</feature>